<gene>
    <name evidence="1" type="ordered locus">ACIS_00030</name>
    <name evidence="2" type="ordered locus">ACIS_00049</name>
    <name evidence="3" type="ordered locus">ACIS_01175</name>
    <name evidence="4" type="ordered locus">ACIS_01182</name>
</gene>
<evidence type="ECO:0000313" key="2">
    <source>
        <dbReference type="EMBL" id="ACZ48761.1"/>
    </source>
</evidence>
<evidence type="ECO:0000313" key="3">
    <source>
        <dbReference type="EMBL" id="ACZ49633.1"/>
    </source>
</evidence>
<dbReference type="EMBL" id="CP001759">
    <property type="protein sequence ID" value="ACZ48761.1"/>
    <property type="molecule type" value="Genomic_DNA"/>
</dbReference>
<dbReference type="Proteomes" id="UP000000630">
    <property type="component" value="Chromosome"/>
</dbReference>
<dbReference type="KEGG" id="acn:ACIS_00049"/>
<dbReference type="EMBL" id="CP001759">
    <property type="protein sequence ID" value="ACZ48750.1"/>
    <property type="molecule type" value="Genomic_DNA"/>
</dbReference>
<dbReference type="KEGG" id="acn:ACIS_00030"/>
<dbReference type="EMBL" id="CP001759">
    <property type="protein sequence ID" value="ACZ49633.1"/>
    <property type="molecule type" value="Genomic_DNA"/>
</dbReference>
<dbReference type="RefSeq" id="WP_012880244.1">
    <property type="nucleotide sequence ID" value="NC_013532.1"/>
</dbReference>
<name>D1AT30_ANACI</name>
<organism evidence="3 5">
    <name type="scientific">Anaplasma centrale (strain Israel)</name>
    <name type="common">Anaplasma marginale subsp. centrale (strain Israel)</name>
    <dbReference type="NCBI Taxonomy" id="574556"/>
    <lineage>
        <taxon>Bacteria</taxon>
        <taxon>Pseudomonadati</taxon>
        <taxon>Pseudomonadota</taxon>
        <taxon>Alphaproteobacteria</taxon>
        <taxon>Rickettsiales</taxon>
        <taxon>Anaplasmataceae</taxon>
        <taxon>Anaplasma</taxon>
    </lineage>
</organism>
<dbReference type="KEGG" id="acn:ACIS_01182"/>
<evidence type="ECO:0000313" key="1">
    <source>
        <dbReference type="EMBL" id="ACZ48750.1"/>
    </source>
</evidence>
<dbReference type="HOGENOM" id="CLU_2491001_0_0_5"/>
<evidence type="ECO:0000313" key="5">
    <source>
        <dbReference type="Proteomes" id="UP000000630"/>
    </source>
</evidence>
<keyword evidence="5" id="KW-1185">Reference proteome</keyword>
<dbReference type="KEGG" id="acn:ACIS_01175"/>
<dbReference type="EMBL" id="CP001759">
    <property type="protein sequence ID" value="ACZ49637.1"/>
    <property type="molecule type" value="Genomic_DNA"/>
</dbReference>
<protein>
    <submittedName>
        <fullName evidence="3">Uncharacterized protein</fullName>
    </submittedName>
</protein>
<sequence>MDDDVSSMRKTKEKVRVCTQVWRWASDSDSNPTVASPPSTYQRVGAVALVTHVVGIVVQQERSSIAPLLQKEALGIVLEEPGLKLK</sequence>
<dbReference type="AlphaFoldDB" id="D1AT30"/>
<reference evidence="3 5" key="1">
    <citation type="journal article" date="2010" name="J. Bacteriol.">
        <title>Complete genome sequence of Anaplasma marginale subsp. centrale.</title>
        <authorList>
            <person name="Herndon D.R."/>
            <person name="Palmer G.H."/>
            <person name="Shkap V."/>
            <person name="Knowles D.P. Jr."/>
            <person name="Brayton K.A."/>
        </authorList>
    </citation>
    <scope>NUCLEOTIDE SEQUENCE [LARGE SCALE GENOMIC DNA]</scope>
    <source>
        <strain evidence="3 5">Israel</strain>
    </source>
</reference>
<proteinExistence type="predicted"/>
<evidence type="ECO:0000313" key="4">
    <source>
        <dbReference type="EMBL" id="ACZ49637.1"/>
    </source>
</evidence>
<accession>D1AT30</accession>